<proteinExistence type="inferred from homology"/>
<name>A0A963Z7F4_9PROT</name>
<sequence length="169" mass="17420">MNIKMLGAFAAVALLAACAKPAATAMSTGAGQTVTSGPAPGSEEDLVANVGDRVFYGFNKTSLSSDATGTLSHQAGWLQKFPQVAVLVAGNCDSRGTEEYNLALGQRRADAARDYLVAQGVDGSRIQTISYGKDRPVAQGDDEASAQQNRNAITSVQGHNPQEGTGTSS</sequence>
<dbReference type="RefSeq" id="WP_227310142.1">
    <property type="nucleotide sequence ID" value="NZ_JAESVA010000013.1"/>
</dbReference>
<evidence type="ECO:0000259" key="9">
    <source>
        <dbReference type="PROSITE" id="PS51123"/>
    </source>
</evidence>
<dbReference type="PANTHER" id="PTHR30329:SF21">
    <property type="entry name" value="LIPOPROTEIN YIAD-RELATED"/>
    <property type="match status" value="1"/>
</dbReference>
<dbReference type="GO" id="GO:0009279">
    <property type="term" value="C:cell outer membrane"/>
    <property type="evidence" value="ECO:0007669"/>
    <property type="project" value="UniProtKB-SubCell"/>
</dbReference>
<dbReference type="PRINTS" id="PR01021">
    <property type="entry name" value="OMPADOMAIN"/>
</dbReference>
<evidence type="ECO:0000313" key="10">
    <source>
        <dbReference type="EMBL" id="MCB8883490.1"/>
    </source>
</evidence>
<protein>
    <recommendedName>
        <fullName evidence="6">Peptidoglycan-associated lipoprotein</fullName>
        <shortName evidence="6">PAL</shortName>
    </recommendedName>
</protein>
<dbReference type="AlphaFoldDB" id="A0A963Z7F4"/>
<dbReference type="SUPFAM" id="SSF103088">
    <property type="entry name" value="OmpA-like"/>
    <property type="match status" value="1"/>
</dbReference>
<evidence type="ECO:0000313" key="11">
    <source>
        <dbReference type="Proteomes" id="UP000721844"/>
    </source>
</evidence>
<organism evidence="10 11">
    <name type="scientific">Acidisoma cellulosilyticum</name>
    <dbReference type="NCBI Taxonomy" id="2802395"/>
    <lineage>
        <taxon>Bacteria</taxon>
        <taxon>Pseudomonadati</taxon>
        <taxon>Pseudomonadota</taxon>
        <taxon>Alphaproteobacteria</taxon>
        <taxon>Acetobacterales</taxon>
        <taxon>Acidocellaceae</taxon>
        <taxon>Acidisoma</taxon>
    </lineage>
</organism>
<dbReference type="InterPro" id="IPR006664">
    <property type="entry name" value="OMP_bac"/>
</dbReference>
<evidence type="ECO:0000256" key="2">
    <source>
        <dbReference type="ARBA" id="ARBA00023136"/>
    </source>
</evidence>
<keyword evidence="3 6" id="KW-0564">Palmitate</keyword>
<keyword evidence="6" id="KW-0132">Cell division</keyword>
<feature type="domain" description="OmpA-like" evidence="9">
    <location>
        <begin position="43"/>
        <end position="160"/>
    </location>
</feature>
<evidence type="ECO:0000256" key="3">
    <source>
        <dbReference type="ARBA" id="ARBA00023139"/>
    </source>
</evidence>
<evidence type="ECO:0000256" key="4">
    <source>
        <dbReference type="ARBA" id="ARBA00023237"/>
    </source>
</evidence>
<accession>A0A963Z7F4</accession>
<dbReference type="EMBL" id="JAESVA010000013">
    <property type="protein sequence ID" value="MCB8883490.1"/>
    <property type="molecule type" value="Genomic_DNA"/>
</dbReference>
<evidence type="ECO:0000256" key="1">
    <source>
        <dbReference type="ARBA" id="ARBA00022729"/>
    </source>
</evidence>
<evidence type="ECO:0000256" key="7">
    <source>
        <dbReference type="SAM" id="MobiDB-lite"/>
    </source>
</evidence>
<feature type="signal peptide" evidence="8">
    <location>
        <begin position="1"/>
        <end position="25"/>
    </location>
</feature>
<feature type="chain" id="PRO_5037844937" description="Peptidoglycan-associated lipoprotein" evidence="8">
    <location>
        <begin position="26"/>
        <end position="169"/>
    </location>
</feature>
<keyword evidence="11" id="KW-1185">Reference proteome</keyword>
<comment type="caution">
    <text evidence="10">The sequence shown here is derived from an EMBL/GenBank/DDBJ whole genome shotgun (WGS) entry which is preliminary data.</text>
</comment>
<dbReference type="InterPro" id="IPR039001">
    <property type="entry name" value="Pal"/>
</dbReference>
<evidence type="ECO:0000256" key="8">
    <source>
        <dbReference type="SAM" id="SignalP"/>
    </source>
</evidence>
<feature type="compositionally biased region" description="Polar residues" evidence="7">
    <location>
        <begin position="145"/>
        <end position="169"/>
    </location>
</feature>
<keyword evidence="1 6" id="KW-0732">Signal</keyword>
<comment type="similarity">
    <text evidence="6">Belongs to the Pal lipoprotein family.</text>
</comment>
<keyword evidence="2 6" id="KW-0472">Membrane</keyword>
<dbReference type="InterPro" id="IPR036737">
    <property type="entry name" value="OmpA-like_sf"/>
</dbReference>
<dbReference type="GO" id="GO:0051301">
    <property type="term" value="P:cell division"/>
    <property type="evidence" value="ECO:0007669"/>
    <property type="project" value="UniProtKB-UniRule"/>
</dbReference>
<keyword evidence="6" id="KW-0131">Cell cycle</keyword>
<dbReference type="Proteomes" id="UP000721844">
    <property type="component" value="Unassembled WGS sequence"/>
</dbReference>
<dbReference type="PANTHER" id="PTHR30329">
    <property type="entry name" value="STATOR ELEMENT OF FLAGELLAR MOTOR COMPLEX"/>
    <property type="match status" value="1"/>
</dbReference>
<dbReference type="InterPro" id="IPR050330">
    <property type="entry name" value="Bact_OuterMem_StrucFunc"/>
</dbReference>
<reference evidence="10 11" key="1">
    <citation type="journal article" date="2021" name="Microorganisms">
        <title>Acidisoma silvae sp. nov. and Acidisomacellulosilytica sp. nov., Two Acidophilic Bacteria Isolated from Decaying Wood, Hydrolyzing Cellulose and Producing Poly-3-hydroxybutyrate.</title>
        <authorList>
            <person name="Mieszkin S."/>
            <person name="Pouder E."/>
            <person name="Uroz S."/>
            <person name="Simon-Colin C."/>
            <person name="Alain K."/>
        </authorList>
    </citation>
    <scope>NUCLEOTIDE SEQUENCE [LARGE SCALE GENOMIC DNA]</scope>
    <source>
        <strain evidence="10 11">HW T5.17</strain>
    </source>
</reference>
<evidence type="ECO:0000256" key="5">
    <source>
        <dbReference type="ARBA" id="ARBA00023288"/>
    </source>
</evidence>
<gene>
    <name evidence="6" type="primary">pal</name>
    <name evidence="10" type="ORF">ACELLULO517_24795</name>
</gene>
<feature type="region of interest" description="Disordered" evidence="7">
    <location>
        <begin position="131"/>
        <end position="169"/>
    </location>
</feature>
<keyword evidence="5 6" id="KW-0449">Lipoprotein</keyword>
<comment type="subcellular location">
    <subcellularLocation>
        <location evidence="6">Cell outer membrane</location>
        <topology evidence="6">Lipid-anchor</topology>
    </subcellularLocation>
</comment>
<dbReference type="CDD" id="cd07185">
    <property type="entry name" value="OmpA_C-like"/>
    <property type="match status" value="1"/>
</dbReference>
<evidence type="ECO:0000256" key="6">
    <source>
        <dbReference type="HAMAP-Rule" id="MF_02204"/>
    </source>
</evidence>
<comment type="subunit">
    <text evidence="6">The Tol-Pal system is composed of five core proteins: the inner membrane proteins TolA, TolQ and TolR, the periplasmic protein TolB and the outer membrane protein Pal. They form a network linking the inner and outer membranes and the peptidoglycan layer.</text>
</comment>
<keyword evidence="4 6" id="KW-0998">Cell outer membrane</keyword>
<dbReference type="PROSITE" id="PS51257">
    <property type="entry name" value="PROKAR_LIPOPROTEIN"/>
    <property type="match status" value="1"/>
</dbReference>
<comment type="function">
    <text evidence="6">Part of the Tol-Pal system, which plays a role in outer membrane invagination during cell division and is important for maintaining outer membrane integrity.</text>
</comment>
<dbReference type="Gene3D" id="3.30.1330.60">
    <property type="entry name" value="OmpA-like domain"/>
    <property type="match status" value="1"/>
</dbReference>
<dbReference type="HAMAP" id="MF_02204">
    <property type="entry name" value="Pal"/>
    <property type="match status" value="1"/>
</dbReference>
<dbReference type="Pfam" id="PF00691">
    <property type="entry name" value="OmpA"/>
    <property type="match status" value="1"/>
</dbReference>
<dbReference type="PROSITE" id="PS51123">
    <property type="entry name" value="OMPA_2"/>
    <property type="match status" value="1"/>
</dbReference>
<dbReference type="InterPro" id="IPR006665">
    <property type="entry name" value="OmpA-like"/>
</dbReference>